<sequence length="68" mass="7369">MINSNTGGPPIDRKASVKSKTFRHQNSAGGIAGAVGRIQVAFIDKFNPSHLPKTCIVRVFDAAKTWKM</sequence>
<gene>
    <name evidence="2" type="ORF">PoB_002636100</name>
</gene>
<accession>A0AAV3ZV82</accession>
<dbReference type="AlphaFoldDB" id="A0AAV3ZV82"/>
<dbReference type="Proteomes" id="UP000735302">
    <property type="component" value="Unassembled WGS sequence"/>
</dbReference>
<protein>
    <submittedName>
        <fullName evidence="2">Uncharacterized protein</fullName>
    </submittedName>
</protein>
<name>A0AAV3ZV82_9GAST</name>
<keyword evidence="3" id="KW-1185">Reference proteome</keyword>
<dbReference type="EMBL" id="BLXT01003024">
    <property type="protein sequence ID" value="GFN99855.1"/>
    <property type="molecule type" value="Genomic_DNA"/>
</dbReference>
<evidence type="ECO:0000313" key="2">
    <source>
        <dbReference type="EMBL" id="GFN99855.1"/>
    </source>
</evidence>
<feature type="region of interest" description="Disordered" evidence="1">
    <location>
        <begin position="1"/>
        <end position="20"/>
    </location>
</feature>
<proteinExistence type="predicted"/>
<evidence type="ECO:0000256" key="1">
    <source>
        <dbReference type="SAM" id="MobiDB-lite"/>
    </source>
</evidence>
<evidence type="ECO:0000313" key="3">
    <source>
        <dbReference type="Proteomes" id="UP000735302"/>
    </source>
</evidence>
<organism evidence="2 3">
    <name type="scientific">Plakobranchus ocellatus</name>
    <dbReference type="NCBI Taxonomy" id="259542"/>
    <lineage>
        <taxon>Eukaryota</taxon>
        <taxon>Metazoa</taxon>
        <taxon>Spiralia</taxon>
        <taxon>Lophotrochozoa</taxon>
        <taxon>Mollusca</taxon>
        <taxon>Gastropoda</taxon>
        <taxon>Heterobranchia</taxon>
        <taxon>Euthyneura</taxon>
        <taxon>Panpulmonata</taxon>
        <taxon>Sacoglossa</taxon>
        <taxon>Placobranchoidea</taxon>
        <taxon>Plakobranchidae</taxon>
        <taxon>Plakobranchus</taxon>
    </lineage>
</organism>
<reference evidence="2 3" key="1">
    <citation type="journal article" date="2021" name="Elife">
        <title>Chloroplast acquisition without the gene transfer in kleptoplastic sea slugs, Plakobranchus ocellatus.</title>
        <authorList>
            <person name="Maeda T."/>
            <person name="Takahashi S."/>
            <person name="Yoshida T."/>
            <person name="Shimamura S."/>
            <person name="Takaki Y."/>
            <person name="Nagai Y."/>
            <person name="Toyoda A."/>
            <person name="Suzuki Y."/>
            <person name="Arimoto A."/>
            <person name="Ishii H."/>
            <person name="Satoh N."/>
            <person name="Nishiyama T."/>
            <person name="Hasebe M."/>
            <person name="Maruyama T."/>
            <person name="Minagawa J."/>
            <person name="Obokata J."/>
            <person name="Shigenobu S."/>
        </authorList>
    </citation>
    <scope>NUCLEOTIDE SEQUENCE [LARGE SCALE GENOMIC DNA]</scope>
</reference>
<comment type="caution">
    <text evidence="2">The sequence shown here is derived from an EMBL/GenBank/DDBJ whole genome shotgun (WGS) entry which is preliminary data.</text>
</comment>